<protein>
    <recommendedName>
        <fullName evidence="3">Tetratricopeptide repeat protein</fullName>
    </recommendedName>
</protein>
<evidence type="ECO:0000313" key="1">
    <source>
        <dbReference type="EMBL" id="CAD8151238.1"/>
    </source>
</evidence>
<reference evidence="1" key="1">
    <citation type="submission" date="2021-01" db="EMBL/GenBank/DDBJ databases">
        <authorList>
            <consortium name="Genoscope - CEA"/>
            <person name="William W."/>
        </authorList>
    </citation>
    <scope>NUCLEOTIDE SEQUENCE</scope>
</reference>
<sequence length="309" mass="37322">MFEIKCQYAEHNEQQCLFICVDPACTSKKRIACFQCFQDQKYHLNHQGLTIEEFQQKVNFRLQNLKKLQTFLRQFKEKLNFIISQWEEDIKKLIFKGNEYLKTEYNTIFVKIDDYYRYESDQTVPFLKFQLEKMQKKIDKIKKYINNFKYYDKNLLAKDINEIKAKAMNMIIKKDGSYEDAIQQLNKGLKIDPVNCSLISLKSTCLININQIEKAKILINYAFDINQNDETVLLLKSKLMLKEKQYNECLKYYELSIEPNKYLAFQKLDSLQKLNYHQEYQKFKQDCENLFGNNFNKEYEDHQKMQTYD</sequence>
<dbReference type="AlphaFoldDB" id="A0A8S1TH37"/>
<gene>
    <name evidence="1" type="ORF">PPENT_87.1.T0210241</name>
</gene>
<organism evidence="1 2">
    <name type="scientific">Paramecium pentaurelia</name>
    <dbReference type="NCBI Taxonomy" id="43138"/>
    <lineage>
        <taxon>Eukaryota</taxon>
        <taxon>Sar</taxon>
        <taxon>Alveolata</taxon>
        <taxon>Ciliophora</taxon>
        <taxon>Intramacronucleata</taxon>
        <taxon>Oligohymenophorea</taxon>
        <taxon>Peniculida</taxon>
        <taxon>Parameciidae</taxon>
        <taxon>Paramecium</taxon>
    </lineage>
</organism>
<evidence type="ECO:0008006" key="3">
    <source>
        <dbReference type="Google" id="ProtNLM"/>
    </source>
</evidence>
<keyword evidence="2" id="KW-1185">Reference proteome</keyword>
<comment type="caution">
    <text evidence="1">The sequence shown here is derived from an EMBL/GenBank/DDBJ whole genome shotgun (WGS) entry which is preliminary data.</text>
</comment>
<dbReference type="OrthoDB" id="312475at2759"/>
<accession>A0A8S1TH37</accession>
<proteinExistence type="predicted"/>
<dbReference type="EMBL" id="CAJJDO010000021">
    <property type="protein sequence ID" value="CAD8151238.1"/>
    <property type="molecule type" value="Genomic_DNA"/>
</dbReference>
<evidence type="ECO:0000313" key="2">
    <source>
        <dbReference type="Proteomes" id="UP000689195"/>
    </source>
</evidence>
<name>A0A8S1TH37_9CILI</name>
<dbReference type="Proteomes" id="UP000689195">
    <property type="component" value="Unassembled WGS sequence"/>
</dbReference>